<accession>A0A6G1KCZ9</accession>
<protein>
    <submittedName>
        <fullName evidence="2">Uncharacterized protein</fullName>
    </submittedName>
</protein>
<name>A0A6G1KCZ9_9PLEO</name>
<gene>
    <name evidence="2" type="ORF">K504DRAFT_501586</name>
</gene>
<dbReference type="Proteomes" id="UP000799428">
    <property type="component" value="Unassembled WGS sequence"/>
</dbReference>
<proteinExistence type="predicted"/>
<feature type="region of interest" description="Disordered" evidence="1">
    <location>
        <begin position="12"/>
        <end position="42"/>
    </location>
</feature>
<keyword evidence="3" id="KW-1185">Reference proteome</keyword>
<evidence type="ECO:0000256" key="1">
    <source>
        <dbReference type="SAM" id="MobiDB-lite"/>
    </source>
</evidence>
<reference evidence="2" key="1">
    <citation type="journal article" date="2020" name="Stud. Mycol.">
        <title>101 Dothideomycetes genomes: a test case for predicting lifestyles and emergence of pathogens.</title>
        <authorList>
            <person name="Haridas S."/>
            <person name="Albert R."/>
            <person name="Binder M."/>
            <person name="Bloem J."/>
            <person name="Labutti K."/>
            <person name="Salamov A."/>
            <person name="Andreopoulos B."/>
            <person name="Baker S."/>
            <person name="Barry K."/>
            <person name="Bills G."/>
            <person name="Bluhm B."/>
            <person name="Cannon C."/>
            <person name="Castanera R."/>
            <person name="Culley D."/>
            <person name="Daum C."/>
            <person name="Ezra D."/>
            <person name="Gonzalez J."/>
            <person name="Henrissat B."/>
            <person name="Kuo A."/>
            <person name="Liang C."/>
            <person name="Lipzen A."/>
            <person name="Lutzoni F."/>
            <person name="Magnuson J."/>
            <person name="Mondo S."/>
            <person name="Nolan M."/>
            <person name="Ohm R."/>
            <person name="Pangilinan J."/>
            <person name="Park H.-J."/>
            <person name="Ramirez L."/>
            <person name="Alfaro M."/>
            <person name="Sun H."/>
            <person name="Tritt A."/>
            <person name="Yoshinaga Y."/>
            <person name="Zwiers L.-H."/>
            <person name="Turgeon B."/>
            <person name="Goodwin S."/>
            <person name="Spatafora J."/>
            <person name="Crous P."/>
            <person name="Grigoriev I."/>
        </authorList>
    </citation>
    <scope>NUCLEOTIDE SEQUENCE</scope>
    <source>
        <strain evidence="2">CBS 279.74</strain>
    </source>
</reference>
<feature type="compositionally biased region" description="Polar residues" evidence="1">
    <location>
        <begin position="15"/>
        <end position="35"/>
    </location>
</feature>
<organism evidence="2 3">
    <name type="scientific">Pleomassaria siparia CBS 279.74</name>
    <dbReference type="NCBI Taxonomy" id="1314801"/>
    <lineage>
        <taxon>Eukaryota</taxon>
        <taxon>Fungi</taxon>
        <taxon>Dikarya</taxon>
        <taxon>Ascomycota</taxon>
        <taxon>Pezizomycotina</taxon>
        <taxon>Dothideomycetes</taxon>
        <taxon>Pleosporomycetidae</taxon>
        <taxon>Pleosporales</taxon>
        <taxon>Pleomassariaceae</taxon>
        <taxon>Pleomassaria</taxon>
    </lineage>
</organism>
<evidence type="ECO:0000313" key="2">
    <source>
        <dbReference type="EMBL" id="KAF2710321.1"/>
    </source>
</evidence>
<evidence type="ECO:0000313" key="3">
    <source>
        <dbReference type="Proteomes" id="UP000799428"/>
    </source>
</evidence>
<dbReference type="AlphaFoldDB" id="A0A6G1KCZ9"/>
<sequence>MWHVWKLCDSEYSVPPSQRRPQTPEGATSTSNTPSVAAAQRGVERIAQRGRCMLDRLHTGRIRNPRLQVVSRREIQIDSFHSRRVFLFIIRRAADIHRLNLQHHHHHHHDAVRPQVSRECRALQEPHSRGSPLGLICPPAGEFCCCAQYGDKATIHLIETHAIHLIHLIPSTPFIMASDASALVRRGARTDELHVALHEEYPSSSSMVGHMHTLSRRRFPVSASARCFIAIHQQYSSTISIDSVPKTKLEECIFSPAPLRHVGPAPGGRRRFSTLSRRGTLKDSAASKSTFNTRLSSYLFVRRPGEPRVASIASMPCQKLSTPDRPYPYHLARLEDEALIFFRNLQSRSRTHHAGGAVESGVGVDSPSTSSRNFIGNINVLARARPAGKNRGFRHSMAGVFLASPTGSSHDEQ</sequence>
<dbReference type="EMBL" id="MU005769">
    <property type="protein sequence ID" value="KAF2710321.1"/>
    <property type="molecule type" value="Genomic_DNA"/>
</dbReference>